<dbReference type="Proteomes" id="UP000235672">
    <property type="component" value="Unassembled WGS sequence"/>
</dbReference>
<proteinExistence type="predicted"/>
<accession>A0A2J6PUF7</accession>
<reference evidence="1 2" key="1">
    <citation type="submission" date="2016-05" db="EMBL/GenBank/DDBJ databases">
        <title>A degradative enzymes factory behind the ericoid mycorrhizal symbiosis.</title>
        <authorList>
            <consortium name="DOE Joint Genome Institute"/>
            <person name="Martino E."/>
            <person name="Morin E."/>
            <person name="Grelet G."/>
            <person name="Kuo A."/>
            <person name="Kohler A."/>
            <person name="Daghino S."/>
            <person name="Barry K."/>
            <person name="Choi C."/>
            <person name="Cichocki N."/>
            <person name="Clum A."/>
            <person name="Copeland A."/>
            <person name="Hainaut M."/>
            <person name="Haridas S."/>
            <person name="Labutti K."/>
            <person name="Lindquist E."/>
            <person name="Lipzen A."/>
            <person name="Khouja H.-R."/>
            <person name="Murat C."/>
            <person name="Ohm R."/>
            <person name="Olson A."/>
            <person name="Spatafora J."/>
            <person name="Veneault-Fourrey C."/>
            <person name="Henrissat B."/>
            <person name="Grigoriev I."/>
            <person name="Martin F."/>
            <person name="Perotto S."/>
        </authorList>
    </citation>
    <scope>NUCLEOTIDE SEQUENCE [LARGE SCALE GENOMIC DNA]</scope>
    <source>
        <strain evidence="1 2">UAMH 7357</strain>
    </source>
</reference>
<dbReference type="OrthoDB" id="3045089at2759"/>
<protein>
    <recommendedName>
        <fullName evidence="3">Fungal N-terminal domain-containing protein</fullName>
    </recommendedName>
</protein>
<dbReference type="AlphaFoldDB" id="A0A2J6PUF7"/>
<dbReference type="STRING" id="1745343.A0A2J6PUF7"/>
<sequence length="220" mass="24692">MPVAFGFGVGDFIAVGGLITKVVQELQEANISNYFSIYASSLGLYPSLQSLKPESRELIHLEAIRAAALSCQIPLERFIEKIEKFDPCLGIWNSHSRSMGRLTRRIQWRLMYKDDVKDLQAALGGQIAAISMLLMIQTTESVTAHHNSTDQNSVQILQAIDKQTQHLETFSRDFEELSDKIASGNFQDQTSHGYHADVQEIGPKLHKIRDQSSTIQEMVD</sequence>
<dbReference type="EMBL" id="KZ613498">
    <property type="protein sequence ID" value="PMD17670.1"/>
    <property type="molecule type" value="Genomic_DNA"/>
</dbReference>
<dbReference type="PANTHER" id="PTHR38886">
    <property type="entry name" value="SESA DOMAIN-CONTAINING PROTEIN"/>
    <property type="match status" value="1"/>
</dbReference>
<dbReference type="PANTHER" id="PTHR38886:SF1">
    <property type="entry name" value="NACHT-NTPASE AND P-LOOP NTPASES N-TERMINAL DOMAIN-CONTAINING PROTEIN"/>
    <property type="match status" value="1"/>
</dbReference>
<keyword evidence="2" id="KW-1185">Reference proteome</keyword>
<name>A0A2J6PUF7_9HELO</name>
<evidence type="ECO:0000313" key="1">
    <source>
        <dbReference type="EMBL" id="PMD17670.1"/>
    </source>
</evidence>
<gene>
    <name evidence="1" type="ORF">NA56DRAFT_707407</name>
</gene>
<evidence type="ECO:0000313" key="2">
    <source>
        <dbReference type="Proteomes" id="UP000235672"/>
    </source>
</evidence>
<evidence type="ECO:0008006" key="3">
    <source>
        <dbReference type="Google" id="ProtNLM"/>
    </source>
</evidence>
<organism evidence="1 2">
    <name type="scientific">Hyaloscypha hepaticicola</name>
    <dbReference type="NCBI Taxonomy" id="2082293"/>
    <lineage>
        <taxon>Eukaryota</taxon>
        <taxon>Fungi</taxon>
        <taxon>Dikarya</taxon>
        <taxon>Ascomycota</taxon>
        <taxon>Pezizomycotina</taxon>
        <taxon>Leotiomycetes</taxon>
        <taxon>Helotiales</taxon>
        <taxon>Hyaloscyphaceae</taxon>
        <taxon>Hyaloscypha</taxon>
    </lineage>
</organism>